<feature type="transmembrane region" description="Helical" evidence="1">
    <location>
        <begin position="21"/>
        <end position="51"/>
    </location>
</feature>
<keyword evidence="1" id="KW-0812">Transmembrane</keyword>
<evidence type="ECO:0000313" key="2">
    <source>
        <dbReference type="EMBL" id="ASJ09271.1"/>
    </source>
</evidence>
<feature type="transmembrane region" description="Helical" evidence="1">
    <location>
        <begin position="127"/>
        <end position="144"/>
    </location>
</feature>
<feature type="transmembrane region" description="Helical" evidence="1">
    <location>
        <begin position="217"/>
        <end position="235"/>
    </location>
</feature>
<protein>
    <submittedName>
        <fullName evidence="2">Uncharacterized protein</fullName>
    </submittedName>
</protein>
<proteinExistence type="predicted"/>
<feature type="transmembrane region" description="Helical" evidence="1">
    <location>
        <begin position="103"/>
        <end position="120"/>
    </location>
</feature>
<accession>A0A2Z2MPF3</accession>
<dbReference type="Proteomes" id="UP000250125">
    <property type="component" value="Chromosome"/>
</dbReference>
<feature type="transmembrane region" description="Helical" evidence="1">
    <location>
        <begin position="247"/>
        <end position="277"/>
    </location>
</feature>
<feature type="transmembrane region" description="Helical" evidence="1">
    <location>
        <begin position="156"/>
        <end position="181"/>
    </location>
</feature>
<dbReference type="EMBL" id="CP015103">
    <property type="protein sequence ID" value="ASJ09271.1"/>
    <property type="molecule type" value="Genomic_DNA"/>
</dbReference>
<organism evidence="2 3">
    <name type="scientific">Thermococcus siculi</name>
    <dbReference type="NCBI Taxonomy" id="72803"/>
    <lineage>
        <taxon>Archaea</taxon>
        <taxon>Methanobacteriati</taxon>
        <taxon>Methanobacteriota</taxon>
        <taxon>Thermococci</taxon>
        <taxon>Thermococcales</taxon>
        <taxon>Thermococcaceae</taxon>
        <taxon>Thermococcus</taxon>
    </lineage>
</organism>
<gene>
    <name evidence="2" type="ORF">A3L11_08530</name>
</gene>
<reference evidence="2 3" key="1">
    <citation type="submission" date="2016-04" db="EMBL/GenBank/DDBJ databases">
        <title>Complete genome sequence of Thermococcus siculi type strain RG-20.</title>
        <authorList>
            <person name="Oger P.M."/>
        </authorList>
    </citation>
    <scope>NUCLEOTIDE SEQUENCE [LARGE SCALE GENOMIC DNA]</scope>
    <source>
        <strain evidence="2 3">RG-20</strain>
    </source>
</reference>
<evidence type="ECO:0000256" key="1">
    <source>
        <dbReference type="SAM" id="Phobius"/>
    </source>
</evidence>
<dbReference type="AlphaFoldDB" id="A0A2Z2MPF3"/>
<evidence type="ECO:0000313" key="3">
    <source>
        <dbReference type="Proteomes" id="UP000250125"/>
    </source>
</evidence>
<feature type="transmembrane region" description="Helical" evidence="1">
    <location>
        <begin position="348"/>
        <end position="370"/>
    </location>
</feature>
<keyword evidence="1" id="KW-1133">Transmembrane helix</keyword>
<feature type="transmembrane region" description="Helical" evidence="1">
    <location>
        <begin position="82"/>
        <end position="97"/>
    </location>
</feature>
<keyword evidence="1" id="KW-0472">Membrane</keyword>
<sequence length="372" mass="39543">MDESSFSARIRVGNARKAFGTLSLLFATAGLPFLQPVTAVSLAPLIAVAWFDYRYKLVPKDVVGSIALGVALLNFRMDYTDLISLFLLCLFLLLLMSEREREAYGTVLAMLVVAFGSFIAEGSIDHFVWATLGLALGLTENAIIEDSMGGDVALTALIFSVLGPLAVVPHVTGDVAGYLLFIEDVEGGRAFPVAPALAVTAVPVALAASSVRATAPGYAPAVVGGILAYVLLRHFGGRFLPLASGIVLGLAVVFGVTFKFGFPALVLLVALFLWTRYLMENGSITYHGKSTVTPGELHWGSLVVAWLVTAYFLRGIDVKAPLLFSLLAPVILTAVGTREDERISTLGLLRGALLGFWIGAGLEILALIWCPL</sequence>
<dbReference type="KEGG" id="tsl:A3L11_08530"/>
<keyword evidence="3" id="KW-1185">Reference proteome</keyword>
<feature type="transmembrane region" description="Helical" evidence="1">
    <location>
        <begin position="193"/>
        <end position="211"/>
    </location>
</feature>
<name>A0A2Z2MPF3_9EURY</name>